<keyword evidence="4" id="KW-1185">Reference proteome</keyword>
<dbReference type="STRING" id="1429043.X474_04075"/>
<dbReference type="InterPro" id="IPR005543">
    <property type="entry name" value="PASTA_dom"/>
</dbReference>
<reference evidence="3 4" key="1">
    <citation type="submission" date="2013-11" db="EMBL/GenBank/DDBJ databases">
        <title>Metagenomic analysis of a methanogenic consortium involved in long chain n-alkane degradation.</title>
        <authorList>
            <person name="Davidova I.A."/>
            <person name="Callaghan A.V."/>
            <person name="Wawrik B."/>
            <person name="Pruitt S."/>
            <person name="Marks C."/>
            <person name="Duncan K.E."/>
            <person name="Suflita J.M."/>
        </authorList>
    </citation>
    <scope>NUCLEOTIDE SEQUENCE [LARGE SCALE GENOMIC DNA]</scope>
    <source>
        <strain evidence="3 4">SPR</strain>
    </source>
</reference>
<proteinExistence type="predicted"/>
<dbReference type="Pfam" id="PF03793">
    <property type="entry name" value="PASTA"/>
    <property type="match status" value="1"/>
</dbReference>
<keyword evidence="1" id="KW-0472">Membrane</keyword>
<protein>
    <recommendedName>
        <fullName evidence="2">PASTA domain-containing protein</fullName>
    </recommendedName>
</protein>
<dbReference type="AlphaFoldDB" id="A0A0D2JBF7"/>
<dbReference type="CDD" id="cd06577">
    <property type="entry name" value="PASTA_pknB"/>
    <property type="match status" value="1"/>
</dbReference>
<accession>A0A0D2JBF7</accession>
<evidence type="ECO:0000313" key="4">
    <source>
        <dbReference type="Proteomes" id="UP000032233"/>
    </source>
</evidence>
<organism evidence="3 4">
    <name type="scientific">Dethiosulfatarculus sandiegensis</name>
    <dbReference type="NCBI Taxonomy" id="1429043"/>
    <lineage>
        <taxon>Bacteria</taxon>
        <taxon>Pseudomonadati</taxon>
        <taxon>Thermodesulfobacteriota</taxon>
        <taxon>Desulfarculia</taxon>
        <taxon>Desulfarculales</taxon>
        <taxon>Desulfarculaceae</taxon>
        <taxon>Dethiosulfatarculus</taxon>
    </lineage>
</organism>
<keyword evidence="1" id="KW-0812">Transmembrane</keyword>
<dbReference type="Proteomes" id="UP000032233">
    <property type="component" value="Unassembled WGS sequence"/>
</dbReference>
<keyword evidence="1" id="KW-1133">Transmembrane helix</keyword>
<comment type="caution">
    <text evidence="3">The sequence shown here is derived from an EMBL/GenBank/DDBJ whole genome shotgun (WGS) entry which is preliminary data.</text>
</comment>
<feature type="transmembrane region" description="Helical" evidence="1">
    <location>
        <begin position="53"/>
        <end position="72"/>
    </location>
</feature>
<dbReference type="EMBL" id="AZAC01000003">
    <property type="protein sequence ID" value="KIX15454.1"/>
    <property type="molecule type" value="Genomic_DNA"/>
</dbReference>
<evidence type="ECO:0000313" key="3">
    <source>
        <dbReference type="EMBL" id="KIX15454.1"/>
    </source>
</evidence>
<sequence>MLSSNYIEKHLYCPGPARLPLTKHLPQSSICRNKNQPLGAKTKTGISAMNNRLVRYLCFVVGLFFLLCLNQGEAWAGQWRYIGSAKPGHMYLADSAPKLLKVLPTGKIYFRSKDKKYCQKFFILYQRAGRDQGDRTYPVIKARRWEDVIDWIDKNKLYKNFPLYELFHFWNKHMPDTTTWKRRFPTLKAIITYKIACETGTPGLANMRVNHYPPVKRTVYEKQWVWHSKWWITGEYKKVPVKKWISPPASRKALGKTQIKEEIVYALPPGRHQLEIRSKVDIDPNHPLVKFKQIYNWKKYAKHPIEIIADKIAGYISIKSIFKKAATSHAQNTVSVYQLDIPAIMPNLRGMHKTKAYYKLQSWSLKPRFKIFYTGNKRLNDQVKSQKPAAGTLLKAGAAVDFIYYVHNPKSKNQVRKTGNQQKPPKVNREEIRAKVKALKDKCYKDCQKIWQACRDKNCAPPGYSGCSSDCGGCPGDPCGWVLNTDWFTIDPSYGACAKGIVSFAQGKGKSCSNKFLADKKPGRIIRYRSCMQKAFKAWVARWDKNCREPACKKKCIQAGKKFKALVQGSCICQ</sequence>
<dbReference type="InParanoid" id="A0A0D2JBF7"/>
<feature type="domain" description="PASTA" evidence="2">
    <location>
        <begin position="344"/>
        <end position="403"/>
    </location>
</feature>
<gene>
    <name evidence="3" type="ORF">X474_04075</name>
</gene>
<evidence type="ECO:0000259" key="2">
    <source>
        <dbReference type="Pfam" id="PF03793"/>
    </source>
</evidence>
<evidence type="ECO:0000256" key="1">
    <source>
        <dbReference type="SAM" id="Phobius"/>
    </source>
</evidence>
<name>A0A0D2JBF7_9BACT</name>